<dbReference type="GO" id="GO:0008270">
    <property type="term" value="F:zinc ion binding"/>
    <property type="evidence" value="ECO:0007669"/>
    <property type="project" value="InterPro"/>
</dbReference>
<protein>
    <submittedName>
        <fullName evidence="4">Carbonic anhydrase 2-like protein</fullName>
    </submittedName>
</protein>
<dbReference type="SUPFAM" id="SSF51069">
    <property type="entry name" value="Carbonic anhydrase"/>
    <property type="match status" value="1"/>
</dbReference>
<reference evidence="4" key="1">
    <citation type="journal article" date="2015" name="BMC Genomics">
        <title>Combining RNA-seq and proteomic profiling to identify seminal fluid proteins in the migratory grasshopper Melanoplus sanguinipes (F).</title>
        <authorList>
            <person name="Bonilla M.L."/>
            <person name="Todd C."/>
            <person name="Erlandson M."/>
            <person name="Andres J."/>
        </authorList>
    </citation>
    <scope>NUCLEOTIDE SEQUENCE</scope>
</reference>
<dbReference type="PANTHER" id="PTHR18952">
    <property type="entry name" value="CARBONIC ANHYDRASE"/>
    <property type="match status" value="1"/>
</dbReference>
<proteinExistence type="evidence at transcript level"/>
<comment type="similarity">
    <text evidence="1">Belongs to the alpha-carbonic anhydrase family.</text>
</comment>
<keyword evidence="2" id="KW-0732">Signal</keyword>
<evidence type="ECO:0000256" key="2">
    <source>
        <dbReference type="SAM" id="SignalP"/>
    </source>
</evidence>
<dbReference type="Pfam" id="PF00194">
    <property type="entry name" value="Carb_anhydrase"/>
    <property type="match status" value="1"/>
</dbReference>
<organism evidence="4">
    <name type="scientific">Melanoplus sanguinipes</name>
    <name type="common">Migratory grasshopper</name>
    <dbReference type="NCBI Taxonomy" id="65742"/>
    <lineage>
        <taxon>Eukaryota</taxon>
        <taxon>Metazoa</taxon>
        <taxon>Ecdysozoa</taxon>
        <taxon>Arthropoda</taxon>
        <taxon>Hexapoda</taxon>
        <taxon>Insecta</taxon>
        <taxon>Pterygota</taxon>
        <taxon>Neoptera</taxon>
        <taxon>Polyneoptera</taxon>
        <taxon>Orthoptera</taxon>
        <taxon>Caelifera</taxon>
        <taxon>Acrididea</taxon>
        <taxon>Acridomorpha</taxon>
        <taxon>Acridoidea</taxon>
        <taxon>Acrididae</taxon>
        <taxon>Melanoplinae</taxon>
        <taxon>Melanoplini</taxon>
        <taxon>Melanoplus</taxon>
    </lineage>
</organism>
<name>A0A0U4C4R1_MELSA</name>
<evidence type="ECO:0000313" key="4">
    <source>
        <dbReference type="EMBL" id="ALX00047.1"/>
    </source>
</evidence>
<dbReference type="PANTHER" id="PTHR18952:SF124">
    <property type="entry name" value="CARBONIC ANHYDRASE 7"/>
    <property type="match status" value="1"/>
</dbReference>
<evidence type="ECO:0000259" key="3">
    <source>
        <dbReference type="PROSITE" id="PS51144"/>
    </source>
</evidence>
<dbReference type="CDD" id="cd00326">
    <property type="entry name" value="alpha_CA"/>
    <property type="match status" value="1"/>
</dbReference>
<dbReference type="Gene3D" id="3.10.200.10">
    <property type="entry name" value="Alpha carbonic anhydrase"/>
    <property type="match status" value="1"/>
</dbReference>
<feature type="signal peptide" evidence="2">
    <location>
        <begin position="1"/>
        <end position="18"/>
    </location>
</feature>
<evidence type="ECO:0000256" key="1">
    <source>
        <dbReference type="ARBA" id="ARBA00010718"/>
    </source>
</evidence>
<feature type="chain" id="PRO_5006847584" evidence="2">
    <location>
        <begin position="19"/>
        <end position="284"/>
    </location>
</feature>
<dbReference type="EMBL" id="KU218667">
    <property type="protein sequence ID" value="ALX00047.1"/>
    <property type="molecule type" value="mRNA"/>
</dbReference>
<sequence>MSAALLVFSMMAVTSCLAQEDFSYDGENGPYNWAKLFPTCGTRQQSPVALDTSEAVPEKTAPRLHWKFWSRRPTWQQLHNNGHTAMLHSKWREGEDQPLLWFTGEKERYTFGVVLFHWGDRYNSGTEHTLNGIRYAMEMQVVMYNTKYDDLESATKQPGGTLLMAYLFQEDESYQATALERALSRPLNFIRGAGTGVRLRRRWPLAALVPRLSAGYLLYNGSLTVPPCTPVRAVLVDLLVHDVSDEQMESFRKLRNEQGEYITHNIRPLQALNGRKVVIGGYVN</sequence>
<dbReference type="InterPro" id="IPR001148">
    <property type="entry name" value="CA_dom"/>
</dbReference>
<dbReference type="AlphaFoldDB" id="A0A0U4C4R1"/>
<dbReference type="SMART" id="SM01057">
    <property type="entry name" value="Carb_anhydrase"/>
    <property type="match status" value="1"/>
</dbReference>
<dbReference type="InterPro" id="IPR036398">
    <property type="entry name" value="CA_dom_sf"/>
</dbReference>
<feature type="domain" description="Alpha-carbonic anhydrase" evidence="3">
    <location>
        <begin position="20"/>
        <end position="281"/>
    </location>
</feature>
<dbReference type="InterPro" id="IPR023561">
    <property type="entry name" value="Carbonic_anhydrase_a-class"/>
</dbReference>
<reference evidence="4" key="2">
    <citation type="submission" date="2015-12" db="EMBL/GenBank/DDBJ databases">
        <authorList>
            <person name="Shamseldin A."/>
            <person name="Moawad H."/>
            <person name="Abd El-Rahim W.M."/>
            <person name="Sadowsky M.J."/>
        </authorList>
    </citation>
    <scope>NUCLEOTIDE SEQUENCE</scope>
</reference>
<dbReference type="GO" id="GO:0004089">
    <property type="term" value="F:carbonate dehydratase activity"/>
    <property type="evidence" value="ECO:0007669"/>
    <property type="project" value="InterPro"/>
</dbReference>
<accession>A0A0U4C4R1</accession>
<dbReference type="GO" id="GO:0005737">
    <property type="term" value="C:cytoplasm"/>
    <property type="evidence" value="ECO:0007669"/>
    <property type="project" value="TreeGrafter"/>
</dbReference>
<dbReference type="PROSITE" id="PS51144">
    <property type="entry name" value="ALPHA_CA_2"/>
    <property type="match status" value="1"/>
</dbReference>